<keyword evidence="3" id="KW-1185">Reference proteome</keyword>
<name>A0A9P4PPX1_9PLEO</name>
<dbReference type="AlphaFoldDB" id="A0A9P4PPX1"/>
<accession>A0A9P4PPX1</accession>
<feature type="signal peptide" evidence="1">
    <location>
        <begin position="1"/>
        <end position="16"/>
    </location>
</feature>
<dbReference type="EMBL" id="MU001495">
    <property type="protein sequence ID" value="KAF2448216.1"/>
    <property type="molecule type" value="Genomic_DNA"/>
</dbReference>
<evidence type="ECO:0000313" key="3">
    <source>
        <dbReference type="Proteomes" id="UP000799764"/>
    </source>
</evidence>
<comment type="caution">
    <text evidence="2">The sequence shown here is derived from an EMBL/GenBank/DDBJ whole genome shotgun (WGS) entry which is preliminary data.</text>
</comment>
<protein>
    <recommendedName>
        <fullName evidence="4">Secreted protein</fullName>
    </recommendedName>
</protein>
<feature type="chain" id="PRO_5040468882" description="Secreted protein" evidence="1">
    <location>
        <begin position="17"/>
        <end position="119"/>
    </location>
</feature>
<sequence>MIVIVIVGIAAISGHGVHLPPPPIAMCSSPLPSATVRGVDTRCSWERAATSYLRLQRFCKSTTYIAANRADRPTVDTWRTACTYLLVRDRSQHNPGSWSAYTVVRTPEIGLAAVLQREP</sequence>
<proteinExistence type="predicted"/>
<evidence type="ECO:0000313" key="2">
    <source>
        <dbReference type="EMBL" id="KAF2448216.1"/>
    </source>
</evidence>
<gene>
    <name evidence="2" type="ORF">P171DRAFT_208509</name>
</gene>
<keyword evidence="1" id="KW-0732">Signal</keyword>
<reference evidence="2" key="1">
    <citation type="journal article" date="2020" name="Stud. Mycol.">
        <title>101 Dothideomycetes genomes: a test case for predicting lifestyles and emergence of pathogens.</title>
        <authorList>
            <person name="Haridas S."/>
            <person name="Albert R."/>
            <person name="Binder M."/>
            <person name="Bloem J."/>
            <person name="Labutti K."/>
            <person name="Salamov A."/>
            <person name="Andreopoulos B."/>
            <person name="Baker S."/>
            <person name="Barry K."/>
            <person name="Bills G."/>
            <person name="Bluhm B."/>
            <person name="Cannon C."/>
            <person name="Castanera R."/>
            <person name="Culley D."/>
            <person name="Daum C."/>
            <person name="Ezra D."/>
            <person name="Gonzalez J."/>
            <person name="Henrissat B."/>
            <person name="Kuo A."/>
            <person name="Liang C."/>
            <person name="Lipzen A."/>
            <person name="Lutzoni F."/>
            <person name="Magnuson J."/>
            <person name="Mondo S."/>
            <person name="Nolan M."/>
            <person name="Ohm R."/>
            <person name="Pangilinan J."/>
            <person name="Park H.-J."/>
            <person name="Ramirez L."/>
            <person name="Alfaro M."/>
            <person name="Sun H."/>
            <person name="Tritt A."/>
            <person name="Yoshinaga Y."/>
            <person name="Zwiers L.-H."/>
            <person name="Turgeon B."/>
            <person name="Goodwin S."/>
            <person name="Spatafora J."/>
            <person name="Crous P."/>
            <person name="Grigoriev I."/>
        </authorList>
    </citation>
    <scope>NUCLEOTIDE SEQUENCE</scope>
    <source>
        <strain evidence="2">CBS 690.94</strain>
    </source>
</reference>
<evidence type="ECO:0008006" key="4">
    <source>
        <dbReference type="Google" id="ProtNLM"/>
    </source>
</evidence>
<organism evidence="2 3">
    <name type="scientific">Karstenula rhodostoma CBS 690.94</name>
    <dbReference type="NCBI Taxonomy" id="1392251"/>
    <lineage>
        <taxon>Eukaryota</taxon>
        <taxon>Fungi</taxon>
        <taxon>Dikarya</taxon>
        <taxon>Ascomycota</taxon>
        <taxon>Pezizomycotina</taxon>
        <taxon>Dothideomycetes</taxon>
        <taxon>Pleosporomycetidae</taxon>
        <taxon>Pleosporales</taxon>
        <taxon>Massarineae</taxon>
        <taxon>Didymosphaeriaceae</taxon>
        <taxon>Karstenula</taxon>
    </lineage>
</organism>
<evidence type="ECO:0000256" key="1">
    <source>
        <dbReference type="SAM" id="SignalP"/>
    </source>
</evidence>
<dbReference type="Proteomes" id="UP000799764">
    <property type="component" value="Unassembled WGS sequence"/>
</dbReference>